<accession>A0ABS2FS11</accession>
<dbReference type="EMBL" id="JACSNX010000001">
    <property type="protein sequence ID" value="MBM6850103.1"/>
    <property type="molecule type" value="Genomic_DNA"/>
</dbReference>
<name>A0ABS2FS11_9FIRM</name>
<dbReference type="RefSeq" id="WP_204801790.1">
    <property type="nucleotide sequence ID" value="NZ_JACSNX010000001.1"/>
</dbReference>
<sequence length="327" mass="37055">MSESKLMKPLFRGYRFNAKGTKMRAVFCHEVSNGKEAYSLWRSAGKPDVTYPHAENDTYWLHIELNGYLVPLGQSEYDLIHSSGKKPAYQKLYGSLKAREEQMNQARTGSGPTLHELYSKEMDEIERMGAKPECQADYISTWLDEKVKQYQKAKATGGESAPNYIGALVLQELDQCASLFAVYRDHYERSRQERIAAAQKERDERGMEVNRLLENAVADAEQKLIDGGMIDNAKIEVYQSGQGSRWTHLISFLLDKYNIAVPIRTLGWINNNLTRVTIMEANKIRVSYLQASGSRSKGSEKVFNCLYQLIDAIKQQQSSDAGIATEV</sequence>
<reference evidence="1 2" key="1">
    <citation type="journal article" date="2021" name="Sci. Rep.">
        <title>The distribution of antibiotic resistance genes in chicken gut microbiota commensals.</title>
        <authorList>
            <person name="Juricova H."/>
            <person name="Matiasovicova J."/>
            <person name="Kubasova T."/>
            <person name="Cejkova D."/>
            <person name="Rychlik I."/>
        </authorList>
    </citation>
    <scope>NUCLEOTIDE SEQUENCE [LARGE SCALE GENOMIC DNA]</scope>
    <source>
        <strain evidence="1 2">An411</strain>
    </source>
</reference>
<evidence type="ECO:0000313" key="1">
    <source>
        <dbReference type="EMBL" id="MBM6850103.1"/>
    </source>
</evidence>
<protein>
    <submittedName>
        <fullName evidence="1">Uncharacterized protein</fullName>
    </submittedName>
</protein>
<comment type="caution">
    <text evidence="1">The sequence shown here is derived from an EMBL/GenBank/DDBJ whole genome shotgun (WGS) entry which is preliminary data.</text>
</comment>
<evidence type="ECO:0000313" key="2">
    <source>
        <dbReference type="Proteomes" id="UP000719500"/>
    </source>
</evidence>
<gene>
    <name evidence="1" type="ORF">H9X91_01455</name>
</gene>
<organism evidence="1 2">
    <name type="scientific">Oscillibacter valericigenes</name>
    <dbReference type="NCBI Taxonomy" id="351091"/>
    <lineage>
        <taxon>Bacteria</taxon>
        <taxon>Bacillati</taxon>
        <taxon>Bacillota</taxon>
        <taxon>Clostridia</taxon>
        <taxon>Eubacteriales</taxon>
        <taxon>Oscillospiraceae</taxon>
        <taxon>Oscillibacter</taxon>
    </lineage>
</organism>
<keyword evidence="2" id="KW-1185">Reference proteome</keyword>
<dbReference type="Proteomes" id="UP000719500">
    <property type="component" value="Unassembled WGS sequence"/>
</dbReference>
<proteinExistence type="predicted"/>